<dbReference type="RefSeq" id="WP_003780339.1">
    <property type="nucleotide sequence ID" value="NZ_CP066049.1"/>
</dbReference>
<accession>A0A854DCL4</accession>
<dbReference type="EMBL" id="MSRR01000001">
    <property type="protein sequence ID" value="OMG38953.1"/>
    <property type="molecule type" value="Genomic_DNA"/>
</dbReference>
<dbReference type="Proteomes" id="UP000187035">
    <property type="component" value="Unassembled WGS sequence"/>
</dbReference>
<feature type="region of interest" description="Disordered" evidence="1">
    <location>
        <begin position="128"/>
        <end position="238"/>
    </location>
</feature>
<feature type="region of interest" description="Disordered" evidence="1">
    <location>
        <begin position="379"/>
        <end position="399"/>
    </location>
</feature>
<feature type="compositionally biased region" description="Polar residues" evidence="1">
    <location>
        <begin position="228"/>
        <end position="237"/>
    </location>
</feature>
<dbReference type="AlphaFoldDB" id="A0A854DCL4"/>
<organism evidence="2 3">
    <name type="scientific">Actinomyces naeslundii</name>
    <dbReference type="NCBI Taxonomy" id="1655"/>
    <lineage>
        <taxon>Bacteria</taxon>
        <taxon>Bacillati</taxon>
        <taxon>Actinomycetota</taxon>
        <taxon>Actinomycetes</taxon>
        <taxon>Actinomycetales</taxon>
        <taxon>Actinomycetaceae</taxon>
        <taxon>Actinomyces</taxon>
    </lineage>
</organism>
<reference evidence="2 3" key="1">
    <citation type="submission" date="2016-12" db="EMBL/GenBank/DDBJ databases">
        <title>Genomic comparison of strains in the 'Actinomyces naeslundii' group.</title>
        <authorList>
            <person name="Mughal S.R."/>
            <person name="Do T."/>
            <person name="Gilbert S.C."/>
            <person name="Witherden E.A."/>
            <person name="Didelot X."/>
            <person name="Beighton D."/>
        </authorList>
    </citation>
    <scope>NUCLEOTIDE SEQUENCE [LARGE SCALE GENOMIC DNA]</scope>
    <source>
        <strain evidence="2 3">NCTC 10301</strain>
    </source>
</reference>
<dbReference type="InterPro" id="IPR011047">
    <property type="entry name" value="Quinoprotein_ADH-like_sf"/>
</dbReference>
<comment type="caution">
    <text evidence="2">The sequence shown here is derived from an EMBL/GenBank/DDBJ whole genome shotgun (WGS) entry which is preliminary data.</text>
</comment>
<evidence type="ECO:0000313" key="3">
    <source>
        <dbReference type="Proteomes" id="UP000187035"/>
    </source>
</evidence>
<feature type="compositionally biased region" description="Low complexity" evidence="1">
    <location>
        <begin position="379"/>
        <end position="395"/>
    </location>
</feature>
<evidence type="ECO:0000256" key="1">
    <source>
        <dbReference type="SAM" id="MobiDB-lite"/>
    </source>
</evidence>
<protein>
    <submittedName>
        <fullName evidence="2">Uncharacterized protein</fullName>
    </submittedName>
</protein>
<feature type="compositionally biased region" description="Low complexity" evidence="1">
    <location>
        <begin position="155"/>
        <end position="217"/>
    </location>
</feature>
<feature type="compositionally biased region" description="Polar residues" evidence="1">
    <location>
        <begin position="129"/>
        <end position="154"/>
    </location>
</feature>
<evidence type="ECO:0000313" key="2">
    <source>
        <dbReference type="EMBL" id="OMG38953.1"/>
    </source>
</evidence>
<dbReference type="GeneID" id="64255381"/>
<dbReference type="SUPFAM" id="SSF50998">
    <property type="entry name" value="Quinoprotein alcohol dehydrogenase-like"/>
    <property type="match status" value="1"/>
</dbReference>
<gene>
    <name evidence="2" type="ORF">BKH33_00160</name>
</gene>
<sequence length="728" mass="74658">MTLGVVVALVLALGGGGMWALTRSSDPLSLVKAPILKVQQDLSNLGKEPTAASFDASGATALVSNQLMILRVIADRRETLVALGLSSSASHAVWQVPLPDELAGQSLSCKMGAKTLDCGERVSIDLASGVNSPAKPSTISAADPTTSPSQEPAESSTSAGDPASSTAPSSAAPEASSETSSSASAAPPSDASATPSSAGSAAPSASDAPTSAPSTTSVRLGDAPTGGTPLSVSSDGTVSVDKTKVSGLSLEGSKPVWATRVEAPRKIVGVSLPASREVWVVSDGATVAALDGTTVLWSSKLPEGVGALNGLGSDTPPRWQTSKGAIVMAHPDSLRALDPVEGTTIWQVTTPVTSWAAGDGYVVVFNGSTTSVLAFDSGSSSTRATALPTSAPASADIPDPKDLENASLDVPGICAEAFTRGGRGMTRADMVEQAPEKTKVTFSDGKAPGTARGNGVGGGSSNTIAMKSTQQGLFGTSPVMVAVLDCNADLPDYGFDVLVAYNADKEMVGSLMMEGSNEIGYVPTPRMENLRVVGGTVIFDEPQLRLYGDESCRTCGGSASATVTAQWDGQALTLADVVYHIPGSLPMSGDHRRPSLAEVQKVYDALASGQDDKAAEHIDPTILPFMDQPAERVATGDTMRTAFLPEGGKVVACLLAGPKDSSGASVANSMDLDQGTIICPIALDDPSKPWMTPRPSTSNSEQKQYGSWLLLSSDMERFRITHLQYKVS</sequence>
<name>A0A854DCL4_ACTNA</name>
<feature type="region of interest" description="Disordered" evidence="1">
    <location>
        <begin position="433"/>
        <end position="462"/>
    </location>
</feature>
<proteinExistence type="predicted"/>